<feature type="transmembrane region" description="Helical" evidence="10">
    <location>
        <begin position="308"/>
        <end position="328"/>
    </location>
</feature>
<dbReference type="InterPro" id="IPR002208">
    <property type="entry name" value="SecY/SEC61-alpha"/>
</dbReference>
<evidence type="ECO:0000256" key="4">
    <source>
        <dbReference type="ARBA" id="ARBA00022692"/>
    </source>
</evidence>
<comment type="subunit">
    <text evidence="10">Component of the Sec protein translocase complex. Heterotrimer consisting of SecY, SecE and SecG subunits. The heterotrimers can form oligomers, although 1 heterotrimer is thought to be able to translocate proteins. Interacts with the ribosome. Interacts with SecDF, and other proteins may be involved. Interacts with SecA.</text>
</comment>
<evidence type="ECO:0000256" key="9">
    <source>
        <dbReference type="ARBA" id="ARBA00039733"/>
    </source>
</evidence>
<feature type="transmembrane region" description="Helical" evidence="10">
    <location>
        <begin position="207"/>
        <end position="227"/>
    </location>
</feature>
<dbReference type="GO" id="GO:0006605">
    <property type="term" value="P:protein targeting"/>
    <property type="evidence" value="ECO:0007669"/>
    <property type="project" value="UniProtKB-UniRule"/>
</dbReference>
<dbReference type="InterPro" id="IPR026593">
    <property type="entry name" value="SecY"/>
</dbReference>
<feature type="transmembrane region" description="Helical" evidence="10">
    <location>
        <begin position="390"/>
        <end position="411"/>
    </location>
</feature>
<protein>
    <recommendedName>
        <fullName evidence="9 10">Protein translocase subunit SecY</fullName>
    </recommendedName>
</protein>
<evidence type="ECO:0000313" key="12">
    <source>
        <dbReference type="EMBL" id="PJA64449.1"/>
    </source>
</evidence>
<dbReference type="SUPFAM" id="SSF103491">
    <property type="entry name" value="Preprotein translocase SecY subunit"/>
    <property type="match status" value="1"/>
</dbReference>
<evidence type="ECO:0000256" key="5">
    <source>
        <dbReference type="ARBA" id="ARBA00022927"/>
    </source>
</evidence>
<feature type="transmembrane region" description="Helical" evidence="10">
    <location>
        <begin position="20"/>
        <end position="38"/>
    </location>
</feature>
<comment type="caution">
    <text evidence="12">The sequence shown here is derived from an EMBL/GenBank/DDBJ whole genome shotgun (WGS) entry which is preliminary data.</text>
</comment>
<dbReference type="AlphaFoldDB" id="A0A2M7YN90"/>
<keyword evidence="10" id="KW-1003">Cell membrane</keyword>
<feature type="transmembrane region" description="Helical" evidence="10">
    <location>
        <begin position="141"/>
        <end position="166"/>
    </location>
</feature>
<dbReference type="PANTHER" id="PTHR10906">
    <property type="entry name" value="SECY/SEC61-ALPHA FAMILY MEMBER"/>
    <property type="match status" value="1"/>
</dbReference>
<dbReference type="PROSITE" id="PS00756">
    <property type="entry name" value="SECY_2"/>
    <property type="match status" value="1"/>
</dbReference>
<dbReference type="HAMAP" id="MF_01465">
    <property type="entry name" value="SecY"/>
    <property type="match status" value="1"/>
</dbReference>
<feature type="transmembrane region" description="Helical" evidence="10">
    <location>
        <begin position="70"/>
        <end position="94"/>
    </location>
</feature>
<reference evidence="13" key="1">
    <citation type="submission" date="2017-09" db="EMBL/GenBank/DDBJ databases">
        <title>Depth-based differentiation of microbial function through sediment-hosted aquifers and enrichment of novel symbionts in the deep terrestrial subsurface.</title>
        <authorList>
            <person name="Probst A.J."/>
            <person name="Ladd B."/>
            <person name="Jarett J.K."/>
            <person name="Geller-Mcgrath D.E."/>
            <person name="Sieber C.M.K."/>
            <person name="Emerson J.B."/>
            <person name="Anantharaman K."/>
            <person name="Thomas B.C."/>
            <person name="Malmstrom R."/>
            <person name="Stieglmeier M."/>
            <person name="Klingl A."/>
            <person name="Woyke T."/>
            <person name="Ryan C.M."/>
            <person name="Banfield J.F."/>
        </authorList>
    </citation>
    <scope>NUCLEOTIDE SEQUENCE [LARGE SCALE GENOMIC DNA]</scope>
</reference>
<keyword evidence="6 10" id="KW-1133">Transmembrane helix</keyword>
<evidence type="ECO:0000256" key="6">
    <source>
        <dbReference type="ARBA" id="ARBA00022989"/>
    </source>
</evidence>
<evidence type="ECO:0000313" key="13">
    <source>
        <dbReference type="Proteomes" id="UP000230434"/>
    </source>
</evidence>
<organism evidence="12 13">
    <name type="scientific">Candidatus Portnoybacteria bacterium CG_4_9_14_3_um_filter_40_10</name>
    <dbReference type="NCBI Taxonomy" id="1974804"/>
    <lineage>
        <taxon>Bacteria</taxon>
        <taxon>Candidatus Portnoyibacteriota</taxon>
    </lineage>
</organism>
<proteinExistence type="inferred from homology"/>
<keyword evidence="4 10" id="KW-0812">Transmembrane</keyword>
<keyword evidence="7 10" id="KW-0811">Translocation</keyword>
<dbReference type="Proteomes" id="UP000230434">
    <property type="component" value="Unassembled WGS sequence"/>
</dbReference>
<dbReference type="Pfam" id="PF00344">
    <property type="entry name" value="SecY"/>
    <property type="match status" value="1"/>
</dbReference>
<evidence type="ECO:0000256" key="11">
    <source>
        <dbReference type="RuleBase" id="RU004349"/>
    </source>
</evidence>
<dbReference type="GO" id="GO:0065002">
    <property type="term" value="P:intracellular protein transmembrane transport"/>
    <property type="evidence" value="ECO:0007669"/>
    <property type="project" value="UniProtKB-UniRule"/>
</dbReference>
<dbReference type="Gene3D" id="1.10.3370.10">
    <property type="entry name" value="SecY subunit domain"/>
    <property type="match status" value="1"/>
</dbReference>
<keyword evidence="8 10" id="KW-0472">Membrane</keyword>
<feature type="transmembrane region" description="Helical" evidence="10">
    <location>
        <begin position="178"/>
        <end position="195"/>
    </location>
</feature>
<sequence length="426" mass="46941">MNAWQKILQIFKIPELRNKILFVLGAFLVFRITANIPVPGIDISKLRSFFEGNQLFGLLNLFTGGAMSNFSVAMLGLGPYITALIIMQLLTMIFPGLEQLYKEEGEAGRQKFNQYARLATVPLAALQSYAMIGILRNQQVIGFLSTFQLFTTILVITAGTVFLMWIGELISEKGIGNGVSLLIFAGIVARFPSSFRQTLTTWDPTKIPSYLGFVVIGLLVIVGVVIITEGRRNIPVSYAKRIRGNRMYGGVSTYLPMNVNPAGVIPIIFALSIMLFPGMIGNFFANASTPWIAHIARFLRDVFTRGQFIYSIVYFVLVLLFTYFYTAVTFDPKNIAENLQKMGGFIPGIRPGKPTSDFLNFILNRVLLVGAIFLGVIAIAPNIVQGATGVTTFAVGGTSILIVVAVVLETIRQIDSQLTMREYEGL</sequence>
<comment type="function">
    <text evidence="10">The central subunit of the protein translocation channel SecYEG. Consists of two halves formed by TMs 1-5 and 6-10. These two domains form a lateral gate at the front which open onto the bilayer between TMs 2 and 7, and are clamped together by SecE at the back. The channel is closed by both a pore ring composed of hydrophobic SecY resides and a short helix (helix 2A) on the extracellular side of the membrane which forms a plug. The plug probably moves laterally to allow the channel to open. The ring and the pore may move independently.</text>
</comment>
<accession>A0A2M7YN90</accession>
<evidence type="ECO:0000256" key="3">
    <source>
        <dbReference type="ARBA" id="ARBA00022448"/>
    </source>
</evidence>
<dbReference type="NCBIfam" id="TIGR00967">
    <property type="entry name" value="3a0501s007"/>
    <property type="match status" value="1"/>
</dbReference>
<evidence type="ECO:0000256" key="1">
    <source>
        <dbReference type="ARBA" id="ARBA00004141"/>
    </source>
</evidence>
<feature type="transmembrane region" description="Helical" evidence="10">
    <location>
        <begin position="248"/>
        <end position="276"/>
    </location>
</feature>
<keyword evidence="5 10" id="KW-0653">Protein transport</keyword>
<gene>
    <name evidence="10" type="primary">secY</name>
    <name evidence="12" type="ORF">CO159_03005</name>
</gene>
<feature type="transmembrane region" description="Helical" evidence="10">
    <location>
        <begin position="115"/>
        <end position="135"/>
    </location>
</feature>
<dbReference type="FunFam" id="1.10.3370.10:FF:000001">
    <property type="entry name" value="Preprotein translocase subunit SecY"/>
    <property type="match status" value="1"/>
</dbReference>
<evidence type="ECO:0000256" key="8">
    <source>
        <dbReference type="ARBA" id="ARBA00023136"/>
    </source>
</evidence>
<dbReference type="PIRSF" id="PIRSF004557">
    <property type="entry name" value="SecY"/>
    <property type="match status" value="1"/>
</dbReference>
<evidence type="ECO:0000256" key="10">
    <source>
        <dbReference type="HAMAP-Rule" id="MF_01465"/>
    </source>
</evidence>
<dbReference type="GO" id="GO:0043952">
    <property type="term" value="P:protein transport by the Sec complex"/>
    <property type="evidence" value="ECO:0007669"/>
    <property type="project" value="UniProtKB-UniRule"/>
</dbReference>
<dbReference type="InterPro" id="IPR030659">
    <property type="entry name" value="SecY_CS"/>
</dbReference>
<dbReference type="PRINTS" id="PR00303">
    <property type="entry name" value="SECYTRNLCASE"/>
</dbReference>
<dbReference type="EMBL" id="PFWF01000065">
    <property type="protein sequence ID" value="PJA64449.1"/>
    <property type="molecule type" value="Genomic_DNA"/>
</dbReference>
<dbReference type="GO" id="GO:0005886">
    <property type="term" value="C:plasma membrane"/>
    <property type="evidence" value="ECO:0007669"/>
    <property type="project" value="UniProtKB-SubCell"/>
</dbReference>
<comment type="subcellular location">
    <subcellularLocation>
        <location evidence="10">Cell membrane</location>
        <topology evidence="10">Multi-pass membrane protein</topology>
    </subcellularLocation>
    <subcellularLocation>
        <location evidence="1">Membrane</location>
        <topology evidence="1">Multi-pass membrane protein</topology>
    </subcellularLocation>
</comment>
<dbReference type="InterPro" id="IPR023201">
    <property type="entry name" value="SecY_dom_sf"/>
</dbReference>
<feature type="transmembrane region" description="Helical" evidence="10">
    <location>
        <begin position="362"/>
        <end position="384"/>
    </location>
</feature>
<comment type="similarity">
    <text evidence="2 10 11">Belongs to the SecY/SEC61-alpha family.</text>
</comment>
<evidence type="ECO:0000256" key="7">
    <source>
        <dbReference type="ARBA" id="ARBA00023010"/>
    </source>
</evidence>
<name>A0A2M7YN90_9BACT</name>
<keyword evidence="3 10" id="KW-0813">Transport</keyword>
<evidence type="ECO:0000256" key="2">
    <source>
        <dbReference type="ARBA" id="ARBA00005751"/>
    </source>
</evidence>